<evidence type="ECO:0000313" key="2">
    <source>
        <dbReference type="Proteomes" id="UP000261520"/>
    </source>
</evidence>
<reference evidence="1" key="1">
    <citation type="submission" date="2025-08" db="UniProtKB">
        <authorList>
            <consortium name="Ensembl"/>
        </authorList>
    </citation>
    <scope>IDENTIFICATION</scope>
</reference>
<proteinExistence type="predicted"/>
<organism evidence="1 2">
    <name type="scientific">Periophthalmus magnuspinnatus</name>
    <dbReference type="NCBI Taxonomy" id="409849"/>
    <lineage>
        <taxon>Eukaryota</taxon>
        <taxon>Metazoa</taxon>
        <taxon>Chordata</taxon>
        <taxon>Craniata</taxon>
        <taxon>Vertebrata</taxon>
        <taxon>Euteleostomi</taxon>
        <taxon>Actinopterygii</taxon>
        <taxon>Neopterygii</taxon>
        <taxon>Teleostei</taxon>
        <taxon>Neoteleostei</taxon>
        <taxon>Acanthomorphata</taxon>
        <taxon>Gobiaria</taxon>
        <taxon>Gobiiformes</taxon>
        <taxon>Gobioidei</taxon>
        <taxon>Gobiidae</taxon>
        <taxon>Oxudercinae</taxon>
        <taxon>Periophthalmus</taxon>
    </lineage>
</organism>
<dbReference type="Ensembl" id="ENSPMGT00000016292.1">
    <property type="protein sequence ID" value="ENSPMGP00000015280.1"/>
    <property type="gene ID" value="ENSPMGG00000012518.1"/>
</dbReference>
<keyword evidence="2" id="KW-1185">Reference proteome</keyword>
<evidence type="ECO:0000313" key="1">
    <source>
        <dbReference type="Ensembl" id="ENSPMGP00000015280.1"/>
    </source>
</evidence>
<reference evidence="1" key="2">
    <citation type="submission" date="2025-09" db="UniProtKB">
        <authorList>
            <consortium name="Ensembl"/>
        </authorList>
    </citation>
    <scope>IDENTIFICATION</scope>
</reference>
<dbReference type="AlphaFoldDB" id="A0A3B4AF12"/>
<name>A0A3B4AF12_9GOBI</name>
<sequence length="99" mass="11798">MEISIRRRIWKKHLEPARPRRQCFHVNIGIFFSSGCVLLIPERITYSRDFLISLASCPESRKRPEFLPKHPIVLSNAVSFQHSKQSFIRQNTNFRHRHT</sequence>
<dbReference type="Proteomes" id="UP000261520">
    <property type="component" value="Unplaced"/>
</dbReference>
<protein>
    <submittedName>
        <fullName evidence="1">Uncharacterized protein</fullName>
    </submittedName>
</protein>
<accession>A0A3B4AF12</accession>